<accession>M1GLU4</accession>
<evidence type="ECO:0000313" key="1">
    <source>
        <dbReference type="EMBL" id="AGE14136.1"/>
    </source>
</evidence>
<dbReference type="Pfam" id="PF09601">
    <property type="entry name" value="DUF2459"/>
    <property type="match status" value="1"/>
</dbReference>
<sequence>MVLARPGESCWSTPMPKARPPSQPTAVACALGAVANRAPAHRLWAAVAAVLFTAAMRLGCGSTPVPAHPGDPAPISSVDVIAAAWHTEVGVPTYGIHGPLATLLPDFPGAHELVFGWGQRTFYMARNPGVGDALVATFPSASVMLVIPVFASPNAAFPGSEIFHLDVSQPGLDRLEEYLWRYIKKGSDGRPIRIGPGPFPGSAFYASGVTYDLARTCNTFTVEGLRVAGLPISADGVILASQVVDRLRSLDRSGAQHR</sequence>
<proteinExistence type="predicted"/>
<keyword evidence="1" id="KW-0449">Lipoprotein</keyword>
<protein>
    <submittedName>
        <fullName evidence="1">Putative lipoprotein</fullName>
    </submittedName>
</protein>
<dbReference type="InterPro" id="IPR011727">
    <property type="entry name" value="CHP02117"/>
</dbReference>
<dbReference type="EMBL" id="JQ815896">
    <property type="protein sequence ID" value="AGE14136.1"/>
    <property type="molecule type" value="Genomic_DNA"/>
</dbReference>
<name>M1GLU4_9ZZZZ</name>
<reference evidence="1" key="1">
    <citation type="journal article" date="2013" name="Appl. Environ. Microbiol.">
        <title>RubisCO Gene Clusters Found in a Metagenome Microarray from Acid Mine Drainage.</title>
        <authorList>
            <person name="Guo X."/>
            <person name="Yin H."/>
            <person name="Cong J."/>
            <person name="Dai Z."/>
            <person name="Liang Y."/>
            <person name="Liu X."/>
        </authorList>
    </citation>
    <scope>NUCLEOTIDE SEQUENCE</scope>
</reference>
<organism evidence="1">
    <name type="scientific">uncultured prokaryote</name>
    <dbReference type="NCBI Taxonomy" id="198431"/>
    <lineage>
        <taxon>unclassified sequences</taxon>
        <taxon>environmental samples</taxon>
    </lineage>
</organism>
<dbReference type="AlphaFoldDB" id="M1GLU4"/>